<evidence type="ECO:0000256" key="3">
    <source>
        <dbReference type="ARBA" id="ARBA00022833"/>
    </source>
</evidence>
<evidence type="ECO:0000313" key="6">
    <source>
        <dbReference type="EMBL" id="MDF0600113.1"/>
    </source>
</evidence>
<evidence type="ECO:0000256" key="2">
    <source>
        <dbReference type="ARBA" id="ARBA00022723"/>
    </source>
</evidence>
<dbReference type="GO" id="GO:0016846">
    <property type="term" value="F:carbon-sulfur lyase activity"/>
    <property type="evidence" value="ECO:0007669"/>
    <property type="project" value="InterPro"/>
</dbReference>
<gene>
    <name evidence="6" type="ORF">P1J78_05160</name>
</gene>
<dbReference type="RefSeq" id="WP_275566256.1">
    <property type="nucleotide sequence ID" value="NZ_JARGYC010000009.1"/>
</dbReference>
<evidence type="ECO:0000313" key="7">
    <source>
        <dbReference type="Proteomes" id="UP001220964"/>
    </source>
</evidence>
<keyword evidence="3" id="KW-0862">Zinc</keyword>
<dbReference type="Gene3D" id="3.90.1590.10">
    <property type="entry name" value="glutathione-dependent formaldehyde- activating enzyme (gfa)"/>
    <property type="match status" value="1"/>
</dbReference>
<sequence length="159" mass="17353">MESAEGGCLCGELRYRVPATPLWVTVCYCRFCQRATGAAGMIEPIYERDSFRVTSGTPSVFTLPSEGSGQDIHVHFCDRCGTKIALTFARWPDRAGIYSGTLDDPAALPVTPENTKHIFLDEARPGTLIPPGFATYRRHATLTDGTPVAPTVFDAPTWL</sequence>
<dbReference type="SUPFAM" id="SSF51316">
    <property type="entry name" value="Mss4-like"/>
    <property type="match status" value="1"/>
</dbReference>
<dbReference type="PANTHER" id="PTHR33337:SF40">
    <property type="entry name" value="CENP-V_GFA DOMAIN-CONTAINING PROTEIN-RELATED"/>
    <property type="match status" value="1"/>
</dbReference>
<name>A0AAE3T7V5_9RHOB</name>
<keyword evidence="4" id="KW-0456">Lyase</keyword>
<protein>
    <submittedName>
        <fullName evidence="6">GFA family protein</fullName>
    </submittedName>
</protein>
<comment type="similarity">
    <text evidence="1">Belongs to the Gfa family.</text>
</comment>
<comment type="caution">
    <text evidence="6">The sequence shown here is derived from an EMBL/GenBank/DDBJ whole genome shotgun (WGS) entry which is preliminary data.</text>
</comment>
<dbReference type="InterPro" id="IPR006913">
    <property type="entry name" value="CENP-V/GFA"/>
</dbReference>
<dbReference type="AlphaFoldDB" id="A0AAE3T7V5"/>
<evidence type="ECO:0000256" key="1">
    <source>
        <dbReference type="ARBA" id="ARBA00005495"/>
    </source>
</evidence>
<proteinExistence type="inferred from homology"/>
<organism evidence="6 7">
    <name type="scientific">Psychromarinibacter sediminicola</name>
    <dbReference type="NCBI Taxonomy" id="3033385"/>
    <lineage>
        <taxon>Bacteria</taxon>
        <taxon>Pseudomonadati</taxon>
        <taxon>Pseudomonadota</taxon>
        <taxon>Alphaproteobacteria</taxon>
        <taxon>Rhodobacterales</taxon>
        <taxon>Paracoccaceae</taxon>
        <taxon>Psychromarinibacter</taxon>
    </lineage>
</organism>
<dbReference type="EMBL" id="JARGYC010000009">
    <property type="protein sequence ID" value="MDF0600113.1"/>
    <property type="molecule type" value="Genomic_DNA"/>
</dbReference>
<accession>A0AAE3T7V5</accession>
<keyword evidence="2" id="KW-0479">Metal-binding</keyword>
<dbReference type="GO" id="GO:0046872">
    <property type="term" value="F:metal ion binding"/>
    <property type="evidence" value="ECO:0007669"/>
    <property type="project" value="UniProtKB-KW"/>
</dbReference>
<dbReference type="Proteomes" id="UP001220964">
    <property type="component" value="Unassembled WGS sequence"/>
</dbReference>
<dbReference type="InterPro" id="IPR011057">
    <property type="entry name" value="Mss4-like_sf"/>
</dbReference>
<feature type="domain" description="CENP-V/GFA" evidence="5">
    <location>
        <begin position="4"/>
        <end position="137"/>
    </location>
</feature>
<keyword evidence="7" id="KW-1185">Reference proteome</keyword>
<reference evidence="6" key="1">
    <citation type="submission" date="2023-03" db="EMBL/GenBank/DDBJ databases">
        <title>Multiphase analysis and comparison of six strains from genera Psychromarinibacter, Lutimaribacter, and Maritimibacter, including a novel species: Psychromarinibacter sediminicola sp. nov.</title>
        <authorList>
            <person name="Wang Y.-H."/>
            <person name="Ye M.-Q."/>
            <person name="Du Z.-J."/>
        </authorList>
    </citation>
    <scope>NUCLEOTIDE SEQUENCE</scope>
    <source>
        <strain evidence="6">C21-152</strain>
    </source>
</reference>
<dbReference type="PANTHER" id="PTHR33337">
    <property type="entry name" value="GFA DOMAIN-CONTAINING PROTEIN"/>
    <property type="match status" value="1"/>
</dbReference>
<dbReference type="PROSITE" id="PS51891">
    <property type="entry name" value="CENP_V_GFA"/>
    <property type="match status" value="1"/>
</dbReference>
<evidence type="ECO:0000259" key="5">
    <source>
        <dbReference type="PROSITE" id="PS51891"/>
    </source>
</evidence>
<evidence type="ECO:0000256" key="4">
    <source>
        <dbReference type="ARBA" id="ARBA00023239"/>
    </source>
</evidence>
<dbReference type="Pfam" id="PF04828">
    <property type="entry name" value="GFA"/>
    <property type="match status" value="1"/>
</dbReference>